<dbReference type="PANTHER" id="PTHR31123:SF1">
    <property type="entry name" value="ACCUMULATION OF DYADS PROTEIN 2-RELATED"/>
    <property type="match status" value="1"/>
</dbReference>
<comment type="subcellular location">
    <subcellularLocation>
        <location evidence="1">Membrane</location>
        <topology evidence="1">Multi-pass membrane protein</topology>
    </subcellularLocation>
</comment>
<dbReference type="GO" id="GO:0005886">
    <property type="term" value="C:plasma membrane"/>
    <property type="evidence" value="ECO:0007669"/>
    <property type="project" value="TreeGrafter"/>
</dbReference>
<feature type="transmembrane region" description="Helical" evidence="6">
    <location>
        <begin position="89"/>
        <end position="113"/>
    </location>
</feature>
<evidence type="ECO:0000256" key="4">
    <source>
        <dbReference type="ARBA" id="ARBA00022989"/>
    </source>
</evidence>
<evidence type="ECO:0000313" key="8">
    <source>
        <dbReference type="Proteomes" id="UP000054217"/>
    </source>
</evidence>
<evidence type="ECO:0000256" key="1">
    <source>
        <dbReference type="ARBA" id="ARBA00004141"/>
    </source>
</evidence>
<dbReference type="STRING" id="870435.A0A0C3JA58"/>
<dbReference type="EMBL" id="KN831965">
    <property type="protein sequence ID" value="KIO05908.1"/>
    <property type="molecule type" value="Genomic_DNA"/>
</dbReference>
<dbReference type="GO" id="GO:0015123">
    <property type="term" value="F:acetate transmembrane transporter activity"/>
    <property type="evidence" value="ECO:0007669"/>
    <property type="project" value="TreeGrafter"/>
</dbReference>
<evidence type="ECO:0000256" key="3">
    <source>
        <dbReference type="ARBA" id="ARBA00022692"/>
    </source>
</evidence>
<comment type="similarity">
    <text evidence="2">Belongs to the acetate uptake transporter (AceTr) (TC 2.A.96) family.</text>
</comment>
<reference evidence="7 8" key="1">
    <citation type="submission" date="2014-04" db="EMBL/GenBank/DDBJ databases">
        <authorList>
            <consortium name="DOE Joint Genome Institute"/>
            <person name="Kuo A."/>
            <person name="Kohler A."/>
            <person name="Costa M.D."/>
            <person name="Nagy L.G."/>
            <person name="Floudas D."/>
            <person name="Copeland A."/>
            <person name="Barry K.W."/>
            <person name="Cichocki N."/>
            <person name="Veneault-Fourrey C."/>
            <person name="LaButti K."/>
            <person name="Lindquist E.A."/>
            <person name="Lipzen A."/>
            <person name="Lundell T."/>
            <person name="Morin E."/>
            <person name="Murat C."/>
            <person name="Sun H."/>
            <person name="Tunlid A."/>
            <person name="Henrissat B."/>
            <person name="Grigoriev I.V."/>
            <person name="Hibbett D.S."/>
            <person name="Martin F."/>
            <person name="Nordberg H.P."/>
            <person name="Cantor M.N."/>
            <person name="Hua S.X."/>
        </authorList>
    </citation>
    <scope>NUCLEOTIDE SEQUENCE [LARGE SCALE GENOMIC DNA]</scope>
    <source>
        <strain evidence="7 8">Marx 270</strain>
    </source>
</reference>
<dbReference type="HOGENOM" id="CLU_1897051_0_0_1"/>
<dbReference type="Pfam" id="PF01184">
    <property type="entry name" value="Gpr1_Fun34_YaaH"/>
    <property type="match status" value="1"/>
</dbReference>
<dbReference type="PANTHER" id="PTHR31123">
    <property type="entry name" value="ACCUMULATION OF DYADS PROTEIN 2-RELATED"/>
    <property type="match status" value="1"/>
</dbReference>
<name>A0A0C3JA58_PISTI</name>
<dbReference type="Proteomes" id="UP000054217">
    <property type="component" value="Unassembled WGS sequence"/>
</dbReference>
<keyword evidence="8" id="KW-1185">Reference proteome</keyword>
<keyword evidence="3 6" id="KW-0812">Transmembrane</keyword>
<gene>
    <name evidence="7" type="ORF">M404DRAFT_25178</name>
</gene>
<dbReference type="InterPro" id="IPR051633">
    <property type="entry name" value="AceTr"/>
</dbReference>
<dbReference type="OrthoDB" id="3648309at2759"/>
<reference evidence="8" key="2">
    <citation type="submission" date="2015-01" db="EMBL/GenBank/DDBJ databases">
        <title>Evolutionary Origins and Diversification of the Mycorrhizal Mutualists.</title>
        <authorList>
            <consortium name="DOE Joint Genome Institute"/>
            <consortium name="Mycorrhizal Genomics Consortium"/>
            <person name="Kohler A."/>
            <person name="Kuo A."/>
            <person name="Nagy L.G."/>
            <person name="Floudas D."/>
            <person name="Copeland A."/>
            <person name="Barry K.W."/>
            <person name="Cichocki N."/>
            <person name="Veneault-Fourrey C."/>
            <person name="LaButti K."/>
            <person name="Lindquist E.A."/>
            <person name="Lipzen A."/>
            <person name="Lundell T."/>
            <person name="Morin E."/>
            <person name="Murat C."/>
            <person name="Riley R."/>
            <person name="Ohm R."/>
            <person name="Sun H."/>
            <person name="Tunlid A."/>
            <person name="Henrissat B."/>
            <person name="Grigoriev I.V."/>
            <person name="Hibbett D.S."/>
            <person name="Martin F."/>
        </authorList>
    </citation>
    <scope>NUCLEOTIDE SEQUENCE [LARGE SCALE GENOMIC DNA]</scope>
    <source>
        <strain evidence="8">Marx 270</strain>
    </source>
</reference>
<evidence type="ECO:0000313" key="7">
    <source>
        <dbReference type="EMBL" id="KIO05908.1"/>
    </source>
</evidence>
<feature type="transmembrane region" description="Helical" evidence="6">
    <location>
        <begin position="48"/>
        <end position="69"/>
    </location>
</feature>
<accession>A0A0C3JA58</accession>
<dbReference type="InterPro" id="IPR000791">
    <property type="entry name" value="Gpr1/Fun34/SatP-like"/>
</dbReference>
<evidence type="ECO:0000256" key="6">
    <source>
        <dbReference type="SAM" id="Phobius"/>
    </source>
</evidence>
<evidence type="ECO:0000256" key="5">
    <source>
        <dbReference type="ARBA" id="ARBA00023136"/>
    </source>
</evidence>
<dbReference type="InParanoid" id="A0A0C3JA58"/>
<keyword evidence="4 6" id="KW-1133">Transmembrane helix</keyword>
<dbReference type="AlphaFoldDB" id="A0A0C3JA58"/>
<protein>
    <submittedName>
        <fullName evidence="7">Uncharacterized protein</fullName>
    </submittedName>
</protein>
<keyword evidence="5 6" id="KW-0472">Membrane</keyword>
<proteinExistence type="inferred from homology"/>
<evidence type="ECO:0000256" key="2">
    <source>
        <dbReference type="ARBA" id="ARBA00005587"/>
    </source>
</evidence>
<organism evidence="7 8">
    <name type="scientific">Pisolithus tinctorius Marx 270</name>
    <dbReference type="NCBI Taxonomy" id="870435"/>
    <lineage>
        <taxon>Eukaryota</taxon>
        <taxon>Fungi</taxon>
        <taxon>Dikarya</taxon>
        <taxon>Basidiomycota</taxon>
        <taxon>Agaricomycotina</taxon>
        <taxon>Agaricomycetes</taxon>
        <taxon>Agaricomycetidae</taxon>
        <taxon>Boletales</taxon>
        <taxon>Sclerodermatineae</taxon>
        <taxon>Pisolithaceae</taxon>
        <taxon>Pisolithus</taxon>
    </lineage>
</organism>
<sequence length="134" mass="14687">MSSSSITAKKGMVDDCYIETVDVEATTRPGQPVHRYERIYGNPTPVGMLSYASVILCSSLLTLCAGNVYTPNLLLLFTTLNMYNASVFLTFGAFNFSFGALYILSFGILAAYAPNGIPTEEYYHAIGLFHSVWT</sequence>